<dbReference type="GO" id="GO:0008270">
    <property type="term" value="F:zinc ion binding"/>
    <property type="evidence" value="ECO:0007669"/>
    <property type="project" value="UniProtKB-KW"/>
</dbReference>
<name>A0A9P8CDZ9_9HELO</name>
<keyword evidence="5" id="KW-1185">Reference proteome</keyword>
<keyword evidence="1" id="KW-0862">Zinc</keyword>
<organism evidence="4 5">
    <name type="scientific">Calycina marina</name>
    <dbReference type="NCBI Taxonomy" id="1763456"/>
    <lineage>
        <taxon>Eukaryota</taxon>
        <taxon>Fungi</taxon>
        <taxon>Dikarya</taxon>
        <taxon>Ascomycota</taxon>
        <taxon>Pezizomycotina</taxon>
        <taxon>Leotiomycetes</taxon>
        <taxon>Helotiales</taxon>
        <taxon>Pezizellaceae</taxon>
        <taxon>Calycina</taxon>
    </lineage>
</organism>
<dbReference type="OrthoDB" id="74545at2759"/>
<gene>
    <name evidence="4" type="ORF">BJ878DRAFT_424284</name>
</gene>
<proteinExistence type="predicted"/>
<keyword evidence="1" id="KW-0479">Metal-binding</keyword>
<protein>
    <recommendedName>
        <fullName evidence="3">SWIM-type domain-containing protein</fullName>
    </recommendedName>
</protein>
<evidence type="ECO:0000256" key="1">
    <source>
        <dbReference type="PROSITE-ProRule" id="PRU00325"/>
    </source>
</evidence>
<evidence type="ECO:0000259" key="3">
    <source>
        <dbReference type="PROSITE" id="PS50966"/>
    </source>
</evidence>
<evidence type="ECO:0000256" key="2">
    <source>
        <dbReference type="SAM" id="MobiDB-lite"/>
    </source>
</evidence>
<feature type="compositionally biased region" description="Polar residues" evidence="2">
    <location>
        <begin position="20"/>
        <end position="35"/>
    </location>
</feature>
<sequence length="222" mass="24544">MSLPTPRKLFTSLINTLTLSMPSPGSGDQQNQTNKGNDEGNAFKALSPAQKALLTTLHVIIPPPTLLQALDLLDRRLATRILCSPFSVASSQEKEKEQRERRGFYLVKSSQVPKSRYRDRLAGGEEGISYVVRLEAWNCTCASFAFSSFRSNSTITVPFRGENEKREVEWEYGGESLDGRDGGAVPVCKHLLACLLAERWSVLGGQVDVREVERDEVVGLSV</sequence>
<accession>A0A9P8CDZ9</accession>
<dbReference type="AlphaFoldDB" id="A0A9P8CDZ9"/>
<keyword evidence="1" id="KW-0863">Zinc-finger</keyword>
<comment type="caution">
    <text evidence="4">The sequence shown here is derived from an EMBL/GenBank/DDBJ whole genome shotgun (WGS) entry which is preliminary data.</text>
</comment>
<dbReference type="Proteomes" id="UP000887226">
    <property type="component" value="Unassembled WGS sequence"/>
</dbReference>
<dbReference type="EMBL" id="MU254001">
    <property type="protein sequence ID" value="KAG9243150.1"/>
    <property type="molecule type" value="Genomic_DNA"/>
</dbReference>
<reference evidence="4" key="1">
    <citation type="journal article" date="2021" name="IMA Fungus">
        <title>Genomic characterization of three marine fungi, including Emericellopsis atlantica sp. nov. with signatures of a generalist lifestyle and marine biomass degradation.</title>
        <authorList>
            <person name="Hagestad O.C."/>
            <person name="Hou L."/>
            <person name="Andersen J.H."/>
            <person name="Hansen E.H."/>
            <person name="Altermark B."/>
            <person name="Li C."/>
            <person name="Kuhnert E."/>
            <person name="Cox R.J."/>
            <person name="Crous P.W."/>
            <person name="Spatafora J.W."/>
            <person name="Lail K."/>
            <person name="Amirebrahimi M."/>
            <person name="Lipzen A."/>
            <person name="Pangilinan J."/>
            <person name="Andreopoulos W."/>
            <person name="Hayes R.D."/>
            <person name="Ng V."/>
            <person name="Grigoriev I.V."/>
            <person name="Jackson S.A."/>
            <person name="Sutton T.D.S."/>
            <person name="Dobson A.D.W."/>
            <person name="Rama T."/>
        </authorList>
    </citation>
    <scope>NUCLEOTIDE SEQUENCE</scope>
    <source>
        <strain evidence="4">TRa3180A</strain>
    </source>
</reference>
<evidence type="ECO:0000313" key="5">
    <source>
        <dbReference type="Proteomes" id="UP000887226"/>
    </source>
</evidence>
<feature type="domain" description="SWIM-type" evidence="3">
    <location>
        <begin position="130"/>
        <end position="199"/>
    </location>
</feature>
<dbReference type="PROSITE" id="PS50966">
    <property type="entry name" value="ZF_SWIM"/>
    <property type="match status" value="1"/>
</dbReference>
<feature type="region of interest" description="Disordered" evidence="2">
    <location>
        <begin position="20"/>
        <end position="42"/>
    </location>
</feature>
<evidence type="ECO:0000313" key="4">
    <source>
        <dbReference type="EMBL" id="KAG9243150.1"/>
    </source>
</evidence>
<dbReference type="InterPro" id="IPR007527">
    <property type="entry name" value="Znf_SWIM"/>
</dbReference>